<feature type="transmembrane region" description="Helical" evidence="1">
    <location>
        <begin position="70"/>
        <end position="92"/>
    </location>
</feature>
<organism evidence="2">
    <name type="scientific">Tepidanaerobacter syntrophicus</name>
    <dbReference type="NCBI Taxonomy" id="224999"/>
    <lineage>
        <taxon>Bacteria</taxon>
        <taxon>Bacillati</taxon>
        <taxon>Bacillota</taxon>
        <taxon>Clostridia</taxon>
        <taxon>Thermosediminibacterales</taxon>
        <taxon>Tepidanaerobacteraceae</taxon>
        <taxon>Tepidanaerobacter</taxon>
    </lineage>
</organism>
<evidence type="ECO:0000313" key="3">
    <source>
        <dbReference type="Proteomes" id="UP000062160"/>
    </source>
</evidence>
<keyword evidence="1" id="KW-0472">Membrane</keyword>
<name>A0A0U9HDH0_9FIRM</name>
<reference evidence="2" key="1">
    <citation type="journal article" date="2016" name="Genome Announc.">
        <title>Draft Genome Sequence of the Syntrophic Lactate-Degrading Bacterium Tepidanaerobacter syntrophicus JLT.</title>
        <authorList>
            <person name="Matsuura N."/>
            <person name="Ohashi A."/>
            <person name="Tourlousse D.M."/>
            <person name="Sekiguchi Y."/>
        </authorList>
    </citation>
    <scope>NUCLEOTIDE SEQUENCE [LARGE SCALE GENOMIC DNA]</scope>
    <source>
        <strain evidence="2">JL</strain>
    </source>
</reference>
<protein>
    <submittedName>
        <fullName evidence="2">Uncharacterized membrane protein YsdA, DUF1294 family</fullName>
    </submittedName>
</protein>
<accession>A0A0U9HDH0</accession>
<dbReference type="RefSeq" id="WP_059031803.1">
    <property type="nucleotide sequence ID" value="NZ_BSDW01000001.1"/>
</dbReference>
<feature type="transmembrane region" description="Helical" evidence="1">
    <location>
        <begin position="41"/>
        <end position="61"/>
    </location>
</feature>
<evidence type="ECO:0000256" key="1">
    <source>
        <dbReference type="SAM" id="Phobius"/>
    </source>
</evidence>
<keyword evidence="1" id="KW-0812">Transmembrane</keyword>
<dbReference type="Proteomes" id="UP000062160">
    <property type="component" value="Unassembled WGS sequence"/>
</dbReference>
<evidence type="ECO:0000313" key="2">
    <source>
        <dbReference type="EMBL" id="GAQ24717.1"/>
    </source>
</evidence>
<dbReference type="EMBL" id="DF977000">
    <property type="protein sequence ID" value="GAQ24717.1"/>
    <property type="molecule type" value="Genomic_DNA"/>
</dbReference>
<dbReference type="AlphaFoldDB" id="A0A0U9HDH0"/>
<dbReference type="OrthoDB" id="1698854at2"/>
<dbReference type="STRING" id="224999.GCA_001485475_00723"/>
<feature type="transmembrane region" description="Helical" evidence="1">
    <location>
        <begin position="7"/>
        <end position="25"/>
    </location>
</feature>
<dbReference type="Pfam" id="PF06961">
    <property type="entry name" value="DUF1294"/>
    <property type="match status" value="1"/>
</dbReference>
<keyword evidence="1" id="KW-1133">Transmembrane helix</keyword>
<keyword evidence="3" id="KW-1185">Reference proteome</keyword>
<dbReference type="InterPro" id="IPR010718">
    <property type="entry name" value="DUF1294"/>
</dbReference>
<proteinExistence type="predicted"/>
<sequence>MHHFCDTAFIGLILLNAASFILMGIDKYKSSHNKWRISERTLFVVALLGGSAGVLCGMYFFHHKTRHKSFIYGIPIIILIQLLAAYYFYFYIIVL</sequence>
<gene>
    <name evidence="2" type="ORF">TSYNT_696</name>
</gene>